<keyword evidence="11" id="KW-1185">Reference proteome</keyword>
<feature type="binding site" evidence="9">
    <location>
        <position position="181"/>
    </location>
    <ligand>
        <name>Zn(2+)</name>
        <dbReference type="ChEBI" id="CHEBI:29105"/>
        <label>2</label>
    </ligand>
</feature>
<dbReference type="InterPro" id="IPR023367">
    <property type="entry name" value="Peptidase_M42_dom2"/>
</dbReference>
<dbReference type="GO" id="GO:0046872">
    <property type="term" value="F:metal ion binding"/>
    <property type="evidence" value="ECO:0007669"/>
    <property type="project" value="UniProtKB-UniRule"/>
</dbReference>
<feature type="binding site" evidence="9">
    <location>
        <position position="181"/>
    </location>
    <ligand>
        <name>Zn(2+)</name>
        <dbReference type="ChEBI" id="CHEBI:29105"/>
        <label>1</label>
    </ligand>
</feature>
<dbReference type="Proteomes" id="UP000439550">
    <property type="component" value="Unassembled WGS sequence"/>
</dbReference>
<dbReference type="SUPFAM" id="SSF53187">
    <property type="entry name" value="Zn-dependent exopeptidases"/>
    <property type="match status" value="1"/>
</dbReference>
<dbReference type="OrthoDB" id="9772053at2"/>
<keyword evidence="2 10" id="KW-0031">Aminopeptidase</keyword>
<dbReference type="NCBIfam" id="TIGR03107">
    <property type="entry name" value="glu_aminopep"/>
    <property type="match status" value="1"/>
</dbReference>
<sequence length="356" mass="38357">MSLFDKIKEITEIQATSGHEGAVRDYLKKRMVELGYSPEFDGLGGIFVTLESAVKNAPRVMLASHMDEVGFMVSTIKQDGTFRVVALGGWNPLVVSAQRFTLFTQDGKKIPVVSGGLPPHLLRGTGTSPTLPALSDLVFDGGFSDQAQAKAFGIQQGDVIIPQTNAILTANGENVISKAWDNRYGCLMILELLEYLKGKTLPVTLIIGANVQEEVGLRGAKVSTTKFHPDLFFAIDCSPAGDTFGDDNGKLGAGVTLRYYDPGHIMLPGMKHFLIETAKLNHIKTQPYIAKGGTDAGAAHLTNSGVPSTTIGVCARYIHSHQTIFSLEDFTHAQNFIRAISTSLDAATVAEIKNYN</sequence>
<organism evidence="10 11">
    <name type="scientific">Lactococcus hircilactis</name>
    <dbReference type="NCBI Taxonomy" id="1494462"/>
    <lineage>
        <taxon>Bacteria</taxon>
        <taxon>Bacillati</taxon>
        <taxon>Bacillota</taxon>
        <taxon>Bacilli</taxon>
        <taxon>Lactobacillales</taxon>
        <taxon>Streptococcaceae</taxon>
        <taxon>Lactococcus</taxon>
    </lineage>
</organism>
<dbReference type="SUPFAM" id="SSF101821">
    <property type="entry name" value="Aminopeptidase/glucanase lid domain"/>
    <property type="match status" value="1"/>
</dbReference>
<evidence type="ECO:0000313" key="10">
    <source>
        <dbReference type="EMBL" id="MQW40186.1"/>
    </source>
</evidence>
<evidence type="ECO:0000256" key="1">
    <source>
        <dbReference type="ARBA" id="ARBA00006272"/>
    </source>
</evidence>
<dbReference type="CDD" id="cd05656">
    <property type="entry name" value="M42_Frv"/>
    <property type="match status" value="1"/>
</dbReference>
<evidence type="ECO:0000256" key="5">
    <source>
        <dbReference type="ARBA" id="ARBA00022801"/>
    </source>
</evidence>
<evidence type="ECO:0000256" key="6">
    <source>
        <dbReference type="NCBIfam" id="TIGR03107"/>
    </source>
</evidence>
<keyword evidence="5 10" id="KW-0378">Hydrolase</keyword>
<protein>
    <recommendedName>
        <fullName evidence="6">Glutamyl aminopeptidase</fullName>
        <ecNumber evidence="6">3.4.11.7</ecNumber>
    </recommendedName>
</protein>
<dbReference type="InterPro" id="IPR017538">
    <property type="entry name" value="Pept_M42_glutamyl_aminopept"/>
</dbReference>
<evidence type="ECO:0000256" key="2">
    <source>
        <dbReference type="ARBA" id="ARBA00022438"/>
    </source>
</evidence>
<evidence type="ECO:0000256" key="4">
    <source>
        <dbReference type="ARBA" id="ARBA00022723"/>
    </source>
</evidence>
<accession>A0A7X1ZB77</accession>
<gene>
    <name evidence="10" type="primary">pepA</name>
    <name evidence="10" type="ORF">GHI93_09630</name>
</gene>
<dbReference type="PIRSF" id="PIRSF001123">
    <property type="entry name" value="PepA_GA"/>
    <property type="match status" value="1"/>
</dbReference>
<feature type="active site" description="Proton acceptor" evidence="8">
    <location>
        <position position="213"/>
    </location>
</feature>
<evidence type="ECO:0000256" key="8">
    <source>
        <dbReference type="PIRSR" id="PIRSR001123-1"/>
    </source>
</evidence>
<dbReference type="Gene3D" id="3.40.630.10">
    <property type="entry name" value="Zn peptidases"/>
    <property type="match status" value="1"/>
</dbReference>
<evidence type="ECO:0000313" key="11">
    <source>
        <dbReference type="Proteomes" id="UP000439550"/>
    </source>
</evidence>
<evidence type="ECO:0000256" key="7">
    <source>
        <dbReference type="PIRNR" id="PIRNR001123"/>
    </source>
</evidence>
<feature type="binding site" evidence="9">
    <location>
        <position position="65"/>
    </location>
    <ligand>
        <name>Zn(2+)</name>
        <dbReference type="ChEBI" id="CHEBI:29105"/>
        <label>1</label>
    </ligand>
</feature>
<keyword evidence="3" id="KW-0645">Protease</keyword>
<dbReference type="EC" id="3.4.11.7" evidence="6"/>
<feature type="binding site" evidence="9">
    <location>
        <position position="236"/>
    </location>
    <ligand>
        <name>Zn(2+)</name>
        <dbReference type="ChEBI" id="CHEBI:29105"/>
        <label>1</label>
    </ligand>
</feature>
<dbReference type="Gene3D" id="2.40.30.40">
    <property type="entry name" value="Peptidase M42, domain 2"/>
    <property type="match status" value="1"/>
</dbReference>
<proteinExistence type="inferred from homology"/>
<comment type="caution">
    <text evidence="10">The sequence shown here is derived from an EMBL/GenBank/DDBJ whole genome shotgun (WGS) entry which is preliminary data.</text>
</comment>
<evidence type="ECO:0000256" key="9">
    <source>
        <dbReference type="PIRSR" id="PIRSR001123-2"/>
    </source>
</evidence>
<dbReference type="AlphaFoldDB" id="A0A7X1ZB77"/>
<comment type="similarity">
    <text evidence="1 7">Belongs to the peptidase M42 family.</text>
</comment>
<dbReference type="InterPro" id="IPR008007">
    <property type="entry name" value="Peptidase_M42"/>
</dbReference>
<dbReference type="GO" id="GO:0006508">
    <property type="term" value="P:proteolysis"/>
    <property type="evidence" value="ECO:0007669"/>
    <property type="project" value="UniProtKB-KW"/>
</dbReference>
<evidence type="ECO:0000256" key="3">
    <source>
        <dbReference type="ARBA" id="ARBA00022670"/>
    </source>
</evidence>
<comment type="cofactor">
    <cofactor evidence="9">
        <name>a divalent metal cation</name>
        <dbReference type="ChEBI" id="CHEBI:60240"/>
    </cofactor>
    <text evidence="9">Binds 2 divalent metal cations per subunit.</text>
</comment>
<dbReference type="GO" id="GO:0004230">
    <property type="term" value="F:glutamyl aminopeptidase activity"/>
    <property type="evidence" value="ECO:0007669"/>
    <property type="project" value="UniProtKB-EC"/>
</dbReference>
<dbReference type="InterPro" id="IPR051464">
    <property type="entry name" value="Peptidase_M42_aminopept"/>
</dbReference>
<dbReference type="PANTHER" id="PTHR32481">
    <property type="entry name" value="AMINOPEPTIDASE"/>
    <property type="match status" value="1"/>
</dbReference>
<dbReference type="RefSeq" id="WP_153496848.1">
    <property type="nucleotide sequence ID" value="NZ_CAXYUY010000033.1"/>
</dbReference>
<keyword evidence="4 9" id="KW-0479">Metal-binding</keyword>
<dbReference type="EMBL" id="WITJ01000013">
    <property type="protein sequence ID" value="MQW40186.1"/>
    <property type="molecule type" value="Genomic_DNA"/>
</dbReference>
<reference evidence="10 11" key="1">
    <citation type="submission" date="2019-10" db="EMBL/GenBank/DDBJ databases">
        <authorList>
            <person name="Dong K."/>
        </authorList>
    </citation>
    <scope>NUCLEOTIDE SEQUENCE [LARGE SCALE GENOMIC DNA]</scope>
    <source>
        <strain evidence="10 11">DSM 28960</strain>
    </source>
</reference>
<feature type="binding site" evidence="9">
    <location>
        <position position="214"/>
    </location>
    <ligand>
        <name>Zn(2+)</name>
        <dbReference type="ChEBI" id="CHEBI:29105"/>
        <label>2</label>
    </ligand>
</feature>
<name>A0A7X1ZB77_9LACT</name>
<feature type="binding site" evidence="9">
    <location>
        <position position="319"/>
    </location>
    <ligand>
        <name>Zn(2+)</name>
        <dbReference type="ChEBI" id="CHEBI:29105"/>
        <label>2</label>
    </ligand>
</feature>
<dbReference type="Pfam" id="PF05343">
    <property type="entry name" value="Peptidase_M42"/>
    <property type="match status" value="1"/>
</dbReference>
<dbReference type="PANTHER" id="PTHR32481:SF0">
    <property type="entry name" value="AMINOPEPTIDASE YPDE-RELATED"/>
    <property type="match status" value="1"/>
</dbReference>